<dbReference type="PROSITE" id="PS50943">
    <property type="entry name" value="HTH_CROC1"/>
    <property type="match status" value="1"/>
</dbReference>
<dbReference type="PANTHER" id="PTHR46558">
    <property type="entry name" value="TRACRIPTIONAL REGULATORY PROTEIN-RELATED-RELATED"/>
    <property type="match status" value="1"/>
</dbReference>
<evidence type="ECO:0000256" key="1">
    <source>
        <dbReference type="ARBA" id="ARBA00023125"/>
    </source>
</evidence>
<evidence type="ECO:0000259" key="2">
    <source>
        <dbReference type="PROSITE" id="PS50943"/>
    </source>
</evidence>
<dbReference type="SUPFAM" id="SSF47413">
    <property type="entry name" value="lambda repressor-like DNA-binding domains"/>
    <property type="match status" value="1"/>
</dbReference>
<dbReference type="SMART" id="SM00530">
    <property type="entry name" value="HTH_XRE"/>
    <property type="match status" value="1"/>
</dbReference>
<dbReference type="InterPro" id="IPR010982">
    <property type="entry name" value="Lambda_DNA-bd_dom_sf"/>
</dbReference>
<dbReference type="InterPro" id="IPR001387">
    <property type="entry name" value="Cro/C1-type_HTH"/>
</dbReference>
<dbReference type="Gene3D" id="1.10.260.40">
    <property type="entry name" value="lambda repressor-like DNA-binding domains"/>
    <property type="match status" value="1"/>
</dbReference>
<organism evidence="3 4">
    <name type="scientific">Thomasclavelia ramosa</name>
    <dbReference type="NCBI Taxonomy" id="1547"/>
    <lineage>
        <taxon>Bacteria</taxon>
        <taxon>Bacillati</taxon>
        <taxon>Bacillota</taxon>
        <taxon>Erysipelotrichia</taxon>
        <taxon>Erysipelotrichales</taxon>
        <taxon>Coprobacillaceae</taxon>
        <taxon>Thomasclavelia</taxon>
    </lineage>
</organism>
<keyword evidence="1" id="KW-0238">DNA-binding</keyword>
<name>A0AB35IJG4_9FIRM</name>
<evidence type="ECO:0000313" key="3">
    <source>
        <dbReference type="EMBL" id="MDB7082759.1"/>
    </source>
</evidence>
<protein>
    <submittedName>
        <fullName evidence="3">Helix-turn-helix transcriptional regulator</fullName>
    </submittedName>
</protein>
<dbReference type="GO" id="GO:0003677">
    <property type="term" value="F:DNA binding"/>
    <property type="evidence" value="ECO:0007669"/>
    <property type="project" value="UniProtKB-KW"/>
</dbReference>
<sequence length="73" mass="8775">MMQYKRLKELRTKYGYTQEKVAKYLHVDQKTYSRYELGQHEMTPDTLGKLATLYDTSVDYLIERTDNIKSFTK</sequence>
<dbReference type="EMBL" id="JAQLKE010000003">
    <property type="protein sequence ID" value="MDB7082759.1"/>
    <property type="molecule type" value="Genomic_DNA"/>
</dbReference>
<feature type="domain" description="HTH cro/C1-type" evidence="2">
    <location>
        <begin position="7"/>
        <end position="61"/>
    </location>
</feature>
<accession>A0AB35IJG4</accession>
<reference evidence="3" key="1">
    <citation type="submission" date="2023-01" db="EMBL/GenBank/DDBJ databases">
        <title>Human gut microbiome strain richness.</title>
        <authorList>
            <person name="Chen-Liaw A."/>
        </authorList>
    </citation>
    <scope>NUCLEOTIDE SEQUENCE</scope>
    <source>
        <strain evidence="3">1001217st2_G6_1001217B_191108</strain>
    </source>
</reference>
<dbReference type="RefSeq" id="WP_003537142.1">
    <property type="nucleotide sequence ID" value="NZ_CAXMZC010000001.1"/>
</dbReference>
<evidence type="ECO:0000313" key="4">
    <source>
        <dbReference type="Proteomes" id="UP001211987"/>
    </source>
</evidence>
<dbReference type="Pfam" id="PF01381">
    <property type="entry name" value="HTH_3"/>
    <property type="match status" value="1"/>
</dbReference>
<comment type="caution">
    <text evidence="3">The sequence shown here is derived from an EMBL/GenBank/DDBJ whole genome shotgun (WGS) entry which is preliminary data.</text>
</comment>
<proteinExistence type="predicted"/>
<dbReference type="Proteomes" id="UP001211987">
    <property type="component" value="Unassembled WGS sequence"/>
</dbReference>
<dbReference type="AlphaFoldDB" id="A0AB35IJG4"/>
<gene>
    <name evidence="3" type="ORF">PM738_03005</name>
</gene>
<dbReference type="CDD" id="cd00093">
    <property type="entry name" value="HTH_XRE"/>
    <property type="match status" value="1"/>
</dbReference>
<dbReference type="PANTHER" id="PTHR46558:SF11">
    <property type="entry name" value="HTH-TYPE TRANSCRIPTIONAL REGULATOR XRE"/>
    <property type="match status" value="1"/>
</dbReference>